<dbReference type="AlphaFoldDB" id="A0A699ZM56"/>
<comment type="caution">
    <text evidence="2">The sequence shown here is derived from an EMBL/GenBank/DDBJ whole genome shotgun (WGS) entry which is preliminary data.</text>
</comment>
<evidence type="ECO:0000313" key="2">
    <source>
        <dbReference type="EMBL" id="GFH23907.1"/>
    </source>
</evidence>
<organism evidence="2 3">
    <name type="scientific">Haematococcus lacustris</name>
    <name type="common">Green alga</name>
    <name type="synonym">Haematococcus pluvialis</name>
    <dbReference type="NCBI Taxonomy" id="44745"/>
    <lineage>
        <taxon>Eukaryota</taxon>
        <taxon>Viridiplantae</taxon>
        <taxon>Chlorophyta</taxon>
        <taxon>core chlorophytes</taxon>
        <taxon>Chlorophyceae</taxon>
        <taxon>CS clade</taxon>
        <taxon>Chlamydomonadales</taxon>
        <taxon>Haematococcaceae</taxon>
        <taxon>Haematococcus</taxon>
    </lineage>
</organism>
<sequence>MGTLHGCMWEGMEAAAWMLPTILNMPTHACTPAFLQSPLIQSYAPFRVSGRLTHQQGDPLDQPGLTSWQQNGYNYNDVRAYDSALAAILQLPGTAMDLRVADKLDPMQHINSALYALVGCSAPQVPRSAGRPADFAAAMGSMTSGLASVRDTMAGGPMAFREQLWGTTGFVPPALPPPPSPPAPPPLLP</sequence>
<evidence type="ECO:0000256" key="1">
    <source>
        <dbReference type="SAM" id="MobiDB-lite"/>
    </source>
</evidence>
<proteinExistence type="predicted"/>
<feature type="region of interest" description="Disordered" evidence="1">
    <location>
        <begin position="169"/>
        <end position="189"/>
    </location>
</feature>
<gene>
    <name evidence="2" type="ORF">HaLaN_21601</name>
</gene>
<dbReference type="Proteomes" id="UP000485058">
    <property type="component" value="Unassembled WGS sequence"/>
</dbReference>
<name>A0A699ZM56_HAELA</name>
<dbReference type="EMBL" id="BLLF01002394">
    <property type="protein sequence ID" value="GFH23907.1"/>
    <property type="molecule type" value="Genomic_DNA"/>
</dbReference>
<accession>A0A699ZM56</accession>
<feature type="compositionally biased region" description="Pro residues" evidence="1">
    <location>
        <begin position="173"/>
        <end position="189"/>
    </location>
</feature>
<protein>
    <submittedName>
        <fullName evidence="2">Uncharacterized protein</fullName>
    </submittedName>
</protein>
<evidence type="ECO:0000313" key="3">
    <source>
        <dbReference type="Proteomes" id="UP000485058"/>
    </source>
</evidence>
<feature type="non-terminal residue" evidence="2">
    <location>
        <position position="189"/>
    </location>
</feature>
<reference evidence="2 3" key="1">
    <citation type="submission" date="2020-02" db="EMBL/GenBank/DDBJ databases">
        <title>Draft genome sequence of Haematococcus lacustris strain NIES-144.</title>
        <authorList>
            <person name="Morimoto D."/>
            <person name="Nakagawa S."/>
            <person name="Yoshida T."/>
            <person name="Sawayama S."/>
        </authorList>
    </citation>
    <scope>NUCLEOTIDE SEQUENCE [LARGE SCALE GENOMIC DNA]</scope>
    <source>
        <strain evidence="2 3">NIES-144</strain>
    </source>
</reference>
<keyword evidence="3" id="KW-1185">Reference proteome</keyword>